<dbReference type="InterPro" id="IPR011041">
    <property type="entry name" value="Quinoprot_gluc/sorb_DH_b-prop"/>
</dbReference>
<reference evidence="5 6" key="1">
    <citation type="journal article" date="2013" name="Genome Announc.">
        <title>Draft Genome Sequence of Winogradskyella psychrotolerans RS-3T, Isolated from the Marine Transect of Kongsfjorden, Ny-Alesund, Svalbard, Arctic Ocean.</title>
        <authorList>
            <person name="Kumar Pinnaka A."/>
            <person name="Ara S."/>
            <person name="Singh A."/>
            <person name="Shivaji S."/>
        </authorList>
    </citation>
    <scope>NUCLEOTIDE SEQUENCE [LARGE SCALE GENOMIC DNA]</scope>
    <source>
        <strain evidence="5 6">RS-3</strain>
    </source>
</reference>
<dbReference type="AlphaFoldDB" id="S7VML9"/>
<organism evidence="5 6">
    <name type="scientific">Winogradskyella psychrotolerans RS-3</name>
    <dbReference type="NCBI Taxonomy" id="641526"/>
    <lineage>
        <taxon>Bacteria</taxon>
        <taxon>Pseudomonadati</taxon>
        <taxon>Bacteroidota</taxon>
        <taxon>Flavobacteriia</taxon>
        <taxon>Flavobacteriales</taxon>
        <taxon>Flavobacteriaceae</taxon>
        <taxon>Winogradskyella</taxon>
    </lineage>
</organism>
<dbReference type="PANTHER" id="PTHR19328">
    <property type="entry name" value="HEDGEHOG-INTERACTING PROTEIN"/>
    <property type="match status" value="1"/>
</dbReference>
<dbReference type="InterPro" id="IPR026444">
    <property type="entry name" value="Secre_tail"/>
</dbReference>
<evidence type="ECO:0000259" key="3">
    <source>
        <dbReference type="Pfam" id="PF07995"/>
    </source>
</evidence>
<protein>
    <recommendedName>
        <fullName evidence="7">Cadherin</fullName>
    </recommendedName>
</protein>
<dbReference type="STRING" id="641526.ADIWIN_3513"/>
<sequence>MKSTITLLLIALTTIPNTYAQELALELFASNLNKPVSIKHAGDDRLFVVEQAGQIKIINADGTLQSTPFLDINNLVINTGNERGLLGLAFHPDYAVNGYFFVNYINNSGNTVISRFTKDFTNSEAVDPDSEFTILNYDQPYTNHNGGDLAFGSDGYLYISSGDGGSSGDPENRSQNKLSLLGKILRLDIDTVTETENYGIPSDNPFVEDSNTRPEIWAYGLRNPWKFSFDRLNGDQWIADVGQSEYEEINSVSPAEASTGLNYGWKCYEGNDTYNTTGCIDQSTYTFPVSGYYHFGDGEIKCSITGGYRYRGTNYPNFIGWYFFADLCSQEIGYLIYDETNELWTKTFQQFSGQWSAFGEDVNGELYVSDLSGGTIYKLTDATLSDNDNLLSEVSIYPNPTKNTLHINFGSNHNTDLLTDIYIYDIQGKKVKEINSTTNTTLTINTTELSEGIYILKINSENDIQNTYKLVIH</sequence>
<dbReference type="InterPro" id="IPR012938">
    <property type="entry name" value="Glc/Sorbosone_DH"/>
</dbReference>
<dbReference type="InterPro" id="IPR011042">
    <property type="entry name" value="6-blade_b-propeller_TolB-like"/>
</dbReference>
<keyword evidence="6" id="KW-1185">Reference proteome</keyword>
<name>S7VML9_9FLAO</name>
<proteinExistence type="predicted"/>
<dbReference type="RefSeq" id="WP_020896027.1">
    <property type="nucleotide sequence ID" value="NZ_ATMR01000180.1"/>
</dbReference>
<dbReference type="PANTHER" id="PTHR19328:SF75">
    <property type="entry name" value="ALDOSE SUGAR DEHYDROGENASE YLII"/>
    <property type="match status" value="1"/>
</dbReference>
<feature type="domain" description="Secretion system C-terminal sorting" evidence="4">
    <location>
        <begin position="396"/>
        <end position="472"/>
    </location>
</feature>
<feature type="domain" description="Glucose/Sorbosone dehydrogenase" evidence="3">
    <location>
        <begin position="32"/>
        <end position="368"/>
    </location>
</feature>
<dbReference type="eggNOG" id="COG2133">
    <property type="taxonomic scope" value="Bacteria"/>
</dbReference>
<dbReference type="EMBL" id="ATMR01000180">
    <property type="protein sequence ID" value="EPR70652.1"/>
    <property type="molecule type" value="Genomic_DNA"/>
</dbReference>
<evidence type="ECO:0000256" key="1">
    <source>
        <dbReference type="ARBA" id="ARBA00022729"/>
    </source>
</evidence>
<evidence type="ECO:0008006" key="7">
    <source>
        <dbReference type="Google" id="ProtNLM"/>
    </source>
</evidence>
<accession>S7VML9</accession>
<dbReference type="SUPFAM" id="SSF50952">
    <property type="entry name" value="Soluble quinoprotein glucose dehydrogenase"/>
    <property type="match status" value="1"/>
</dbReference>
<evidence type="ECO:0000313" key="6">
    <source>
        <dbReference type="Proteomes" id="UP000014962"/>
    </source>
</evidence>
<feature type="signal peptide" evidence="2">
    <location>
        <begin position="1"/>
        <end position="20"/>
    </location>
</feature>
<gene>
    <name evidence="5" type="ORF">ADIWIN_3513</name>
</gene>
<dbReference type="Pfam" id="PF07995">
    <property type="entry name" value="GSDH"/>
    <property type="match status" value="1"/>
</dbReference>
<feature type="chain" id="PRO_5004545563" description="Cadherin" evidence="2">
    <location>
        <begin position="21"/>
        <end position="473"/>
    </location>
</feature>
<dbReference type="OrthoDB" id="9770043at2"/>
<dbReference type="PATRIC" id="fig|641526.4.peg.3480"/>
<dbReference type="NCBIfam" id="TIGR04183">
    <property type="entry name" value="Por_Secre_tail"/>
    <property type="match status" value="1"/>
</dbReference>
<evidence type="ECO:0000313" key="5">
    <source>
        <dbReference type="EMBL" id="EPR70652.1"/>
    </source>
</evidence>
<comment type="caution">
    <text evidence="5">The sequence shown here is derived from an EMBL/GenBank/DDBJ whole genome shotgun (WGS) entry which is preliminary data.</text>
</comment>
<dbReference type="Pfam" id="PF18962">
    <property type="entry name" value="Por_Secre_tail"/>
    <property type="match status" value="1"/>
</dbReference>
<evidence type="ECO:0000256" key="2">
    <source>
        <dbReference type="SAM" id="SignalP"/>
    </source>
</evidence>
<keyword evidence="1 2" id="KW-0732">Signal</keyword>
<dbReference type="Gene3D" id="2.120.10.30">
    <property type="entry name" value="TolB, C-terminal domain"/>
    <property type="match status" value="1"/>
</dbReference>
<evidence type="ECO:0000259" key="4">
    <source>
        <dbReference type="Pfam" id="PF18962"/>
    </source>
</evidence>
<dbReference type="Proteomes" id="UP000014962">
    <property type="component" value="Unassembled WGS sequence"/>
</dbReference>